<reference evidence="1" key="1">
    <citation type="journal article" date="2015" name="Nature">
        <title>Complex archaea that bridge the gap between prokaryotes and eukaryotes.</title>
        <authorList>
            <person name="Spang A."/>
            <person name="Saw J.H."/>
            <person name="Jorgensen S.L."/>
            <person name="Zaremba-Niedzwiedzka K."/>
            <person name="Martijn J."/>
            <person name="Lind A.E."/>
            <person name="van Eijk R."/>
            <person name="Schleper C."/>
            <person name="Guy L."/>
            <person name="Ettema T.J."/>
        </authorList>
    </citation>
    <scope>NUCLEOTIDE SEQUENCE</scope>
</reference>
<name>A0A0F9DMR2_9ZZZZ</name>
<evidence type="ECO:0000313" key="1">
    <source>
        <dbReference type="EMBL" id="KKL13208.1"/>
    </source>
</evidence>
<organism evidence="1">
    <name type="scientific">marine sediment metagenome</name>
    <dbReference type="NCBI Taxonomy" id="412755"/>
    <lineage>
        <taxon>unclassified sequences</taxon>
        <taxon>metagenomes</taxon>
        <taxon>ecological metagenomes</taxon>
    </lineage>
</organism>
<comment type="caution">
    <text evidence="1">The sequence shown here is derived from an EMBL/GenBank/DDBJ whole genome shotgun (WGS) entry which is preliminary data.</text>
</comment>
<gene>
    <name evidence="1" type="ORF">LCGC14_2528070</name>
</gene>
<dbReference type="EMBL" id="LAZR01040952">
    <property type="protein sequence ID" value="KKL13208.1"/>
    <property type="molecule type" value="Genomic_DNA"/>
</dbReference>
<accession>A0A0F9DMR2</accession>
<protein>
    <submittedName>
        <fullName evidence="1">Uncharacterized protein</fullName>
    </submittedName>
</protein>
<dbReference type="AlphaFoldDB" id="A0A0F9DMR2"/>
<proteinExistence type="predicted"/>
<sequence>MYEETHKARKNYICNHCDGPINRGELYVLGKGKEPRFDEDKTSLGKQIGIKYYQFRLCDTCIKRANEGDEHPSLP</sequence>